<protein>
    <recommendedName>
        <fullName evidence="1">F-box domain-containing protein</fullName>
    </recommendedName>
</protein>
<dbReference type="PROSITE" id="PS50181">
    <property type="entry name" value="FBOX"/>
    <property type="match status" value="1"/>
</dbReference>
<dbReference type="OrthoDB" id="2322499at2759"/>
<reference evidence="3" key="1">
    <citation type="submission" date="2014-04" db="EMBL/GenBank/DDBJ databases">
        <title>Evolutionary Origins and Diversification of the Mycorrhizal Mutualists.</title>
        <authorList>
            <consortium name="DOE Joint Genome Institute"/>
            <consortium name="Mycorrhizal Genomics Consortium"/>
            <person name="Kohler A."/>
            <person name="Kuo A."/>
            <person name="Nagy L.G."/>
            <person name="Floudas D."/>
            <person name="Copeland A."/>
            <person name="Barry K.W."/>
            <person name="Cichocki N."/>
            <person name="Veneault-Fourrey C."/>
            <person name="LaButti K."/>
            <person name="Lindquist E.A."/>
            <person name="Lipzen A."/>
            <person name="Lundell T."/>
            <person name="Morin E."/>
            <person name="Murat C."/>
            <person name="Riley R."/>
            <person name="Ohm R."/>
            <person name="Sun H."/>
            <person name="Tunlid A."/>
            <person name="Henrissat B."/>
            <person name="Grigoriev I.V."/>
            <person name="Hibbett D.S."/>
            <person name="Martin F."/>
        </authorList>
    </citation>
    <scope>NUCLEOTIDE SEQUENCE [LARGE SCALE GENOMIC DNA]</scope>
    <source>
        <strain evidence="3">FD-334 SS-4</strain>
    </source>
</reference>
<dbReference type="Pfam" id="PF00646">
    <property type="entry name" value="F-box"/>
    <property type="match status" value="1"/>
</dbReference>
<evidence type="ECO:0000313" key="2">
    <source>
        <dbReference type="EMBL" id="KJA26735.1"/>
    </source>
</evidence>
<dbReference type="InterPro" id="IPR036047">
    <property type="entry name" value="F-box-like_dom_sf"/>
</dbReference>
<keyword evidence="3" id="KW-1185">Reference proteome</keyword>
<dbReference type="Proteomes" id="UP000054270">
    <property type="component" value="Unassembled WGS sequence"/>
</dbReference>
<sequence>MVCPNRGCEMHIKPRSPCRINPKHPQDFHVVDDSSFPFHELNDRTLCTELVGHFIGPFYRGTRGNHIAGYILAKHRIRANESSLRWTNLEAVFDLPQELFLQILEYLHPIDLYHIIRTTKPLRSLLLSKSALKIWERSFLAYPDIPFYPNDVSAPKWASLLFAKGFCNVSPSLTSYGFSALIDV</sequence>
<proteinExistence type="predicted"/>
<dbReference type="AlphaFoldDB" id="A0A0D2Q5C3"/>
<organism evidence="2 3">
    <name type="scientific">Hypholoma sublateritium (strain FD-334 SS-4)</name>
    <dbReference type="NCBI Taxonomy" id="945553"/>
    <lineage>
        <taxon>Eukaryota</taxon>
        <taxon>Fungi</taxon>
        <taxon>Dikarya</taxon>
        <taxon>Basidiomycota</taxon>
        <taxon>Agaricomycotina</taxon>
        <taxon>Agaricomycetes</taxon>
        <taxon>Agaricomycetidae</taxon>
        <taxon>Agaricales</taxon>
        <taxon>Agaricineae</taxon>
        <taxon>Strophariaceae</taxon>
        <taxon>Hypholoma</taxon>
    </lineage>
</organism>
<dbReference type="SUPFAM" id="SSF81383">
    <property type="entry name" value="F-box domain"/>
    <property type="match status" value="1"/>
</dbReference>
<feature type="domain" description="F-box" evidence="1">
    <location>
        <begin position="89"/>
        <end position="138"/>
    </location>
</feature>
<dbReference type="CDD" id="cd09917">
    <property type="entry name" value="F-box_SF"/>
    <property type="match status" value="1"/>
</dbReference>
<name>A0A0D2Q5C3_HYPSF</name>
<dbReference type="EMBL" id="KN817526">
    <property type="protein sequence ID" value="KJA26735.1"/>
    <property type="molecule type" value="Genomic_DNA"/>
</dbReference>
<accession>A0A0D2Q5C3</accession>
<evidence type="ECO:0000259" key="1">
    <source>
        <dbReference type="PROSITE" id="PS50181"/>
    </source>
</evidence>
<dbReference type="InterPro" id="IPR001810">
    <property type="entry name" value="F-box_dom"/>
</dbReference>
<evidence type="ECO:0000313" key="3">
    <source>
        <dbReference type="Proteomes" id="UP000054270"/>
    </source>
</evidence>
<gene>
    <name evidence="2" type="ORF">HYPSUDRAFT_1028577</name>
</gene>